<organism evidence="2 3">
    <name type="scientific">Janibacter cremeus</name>
    <dbReference type="NCBI Taxonomy" id="1285192"/>
    <lineage>
        <taxon>Bacteria</taxon>
        <taxon>Bacillati</taxon>
        <taxon>Actinomycetota</taxon>
        <taxon>Actinomycetes</taxon>
        <taxon>Micrococcales</taxon>
        <taxon>Intrasporangiaceae</taxon>
        <taxon>Janibacter</taxon>
    </lineage>
</organism>
<protein>
    <submittedName>
        <fullName evidence="2">Tfp pilus assembly protein PilO</fullName>
    </submittedName>
</protein>
<dbReference type="AlphaFoldDB" id="A0A852VXU7"/>
<evidence type="ECO:0000256" key="1">
    <source>
        <dbReference type="SAM" id="MobiDB-lite"/>
    </source>
</evidence>
<feature type="region of interest" description="Disordered" evidence="1">
    <location>
        <begin position="41"/>
        <end position="63"/>
    </location>
</feature>
<dbReference type="Proteomes" id="UP000554054">
    <property type="component" value="Unassembled WGS sequence"/>
</dbReference>
<name>A0A852VXU7_9MICO</name>
<gene>
    <name evidence="2" type="ORF">BJY20_002875</name>
</gene>
<reference evidence="2 3" key="1">
    <citation type="submission" date="2020-07" db="EMBL/GenBank/DDBJ databases">
        <title>Sequencing the genomes of 1000 actinobacteria strains.</title>
        <authorList>
            <person name="Klenk H.-P."/>
        </authorList>
    </citation>
    <scope>NUCLEOTIDE SEQUENCE [LARGE SCALE GENOMIC DNA]</scope>
    <source>
        <strain evidence="2 3">DSM 26154</strain>
    </source>
</reference>
<accession>A0A852VXU7</accession>
<dbReference type="EMBL" id="JACCAE010000001">
    <property type="protein sequence ID" value="NYF99483.1"/>
    <property type="molecule type" value="Genomic_DNA"/>
</dbReference>
<proteinExistence type="predicted"/>
<evidence type="ECO:0000313" key="3">
    <source>
        <dbReference type="Proteomes" id="UP000554054"/>
    </source>
</evidence>
<evidence type="ECO:0000313" key="2">
    <source>
        <dbReference type="EMBL" id="NYF99483.1"/>
    </source>
</evidence>
<keyword evidence="3" id="KW-1185">Reference proteome</keyword>
<sequence length="63" mass="7397">MAYWFNIETRQVETDENRSQNADVMGPYDTEAEAAAALQTARENTQKWDEEERREREWDEGGA</sequence>
<comment type="caution">
    <text evidence="2">The sequence shown here is derived from an EMBL/GenBank/DDBJ whole genome shotgun (WGS) entry which is preliminary data.</text>
</comment>
<feature type="compositionally biased region" description="Basic and acidic residues" evidence="1">
    <location>
        <begin position="44"/>
        <end position="63"/>
    </location>
</feature>
<dbReference type="RefSeq" id="WP_185992179.1">
    <property type="nucleotide sequence ID" value="NZ_JACCAE010000001.1"/>
</dbReference>